<keyword evidence="3" id="KW-1185">Reference proteome</keyword>
<comment type="caution">
    <text evidence="2">The sequence shown here is derived from an EMBL/GenBank/DDBJ whole genome shotgun (WGS) entry which is preliminary data.</text>
</comment>
<accession>A0A9P4NMH9</accession>
<feature type="region of interest" description="Disordered" evidence="1">
    <location>
        <begin position="1"/>
        <end position="48"/>
    </location>
</feature>
<evidence type="ECO:0000313" key="2">
    <source>
        <dbReference type="EMBL" id="KAF2427679.1"/>
    </source>
</evidence>
<proteinExistence type="predicted"/>
<dbReference type="GO" id="GO:0008168">
    <property type="term" value="F:methyltransferase activity"/>
    <property type="evidence" value="ECO:0007669"/>
    <property type="project" value="UniProtKB-KW"/>
</dbReference>
<sequence length="360" mass="41265">MAAIRIGEAASAPSNRSEYNASPDLSTNSSARDIIEPDSDNDSQSLLSSTRSLRDSVWEYIEENGRTYHAFSRGEYMLPNDEPENERLDVQHWIIRRRFNDKEHFAPLKNPARILDIGTGTGIWACKMGELFPLAEVTGTDLSPIQLEIVPPNVSFLIEDAADTNWGTKPYSFIHTRMLLGSFNDFREIIERSFSYLEPGGYMESQEMYPTLYCDDGTMPKDHAFCEWTRTQDEAAMKLGKPLRIANKLKNWYERAGFVDVKEEVFKMPVNQWPKDPEYKMLGRFWGQMLIEGLQGFSLALFTRAFGWTVEEIEVYLVKVRKAIADKNVHAYHKVYVVYGRKPTPEEQRAKEAKTASKSA</sequence>
<dbReference type="EMBL" id="MU007058">
    <property type="protein sequence ID" value="KAF2427679.1"/>
    <property type="molecule type" value="Genomic_DNA"/>
</dbReference>
<keyword evidence="2" id="KW-0808">Transferase</keyword>
<gene>
    <name evidence="2" type="ORF">EJ08DRAFT_699421</name>
</gene>
<dbReference type="Pfam" id="PF13489">
    <property type="entry name" value="Methyltransf_23"/>
    <property type="match status" value="1"/>
</dbReference>
<protein>
    <submittedName>
        <fullName evidence="2">S-adenosyl-L-methionine-dependent methyltransferase</fullName>
    </submittedName>
</protein>
<reference evidence="2" key="1">
    <citation type="journal article" date="2020" name="Stud. Mycol.">
        <title>101 Dothideomycetes genomes: a test case for predicting lifestyles and emergence of pathogens.</title>
        <authorList>
            <person name="Haridas S."/>
            <person name="Albert R."/>
            <person name="Binder M."/>
            <person name="Bloem J."/>
            <person name="Labutti K."/>
            <person name="Salamov A."/>
            <person name="Andreopoulos B."/>
            <person name="Baker S."/>
            <person name="Barry K."/>
            <person name="Bills G."/>
            <person name="Bluhm B."/>
            <person name="Cannon C."/>
            <person name="Castanera R."/>
            <person name="Culley D."/>
            <person name="Daum C."/>
            <person name="Ezra D."/>
            <person name="Gonzalez J."/>
            <person name="Henrissat B."/>
            <person name="Kuo A."/>
            <person name="Liang C."/>
            <person name="Lipzen A."/>
            <person name="Lutzoni F."/>
            <person name="Magnuson J."/>
            <person name="Mondo S."/>
            <person name="Nolan M."/>
            <person name="Ohm R."/>
            <person name="Pangilinan J."/>
            <person name="Park H.-J."/>
            <person name="Ramirez L."/>
            <person name="Alfaro M."/>
            <person name="Sun H."/>
            <person name="Tritt A."/>
            <person name="Yoshinaga Y."/>
            <person name="Zwiers L.-H."/>
            <person name="Turgeon B."/>
            <person name="Goodwin S."/>
            <person name="Spatafora J."/>
            <person name="Crous P."/>
            <person name="Grigoriev I."/>
        </authorList>
    </citation>
    <scope>NUCLEOTIDE SEQUENCE</scope>
    <source>
        <strain evidence="2">CBS 130266</strain>
    </source>
</reference>
<dbReference type="CDD" id="cd02440">
    <property type="entry name" value="AdoMet_MTases"/>
    <property type="match status" value="1"/>
</dbReference>
<name>A0A9P4NMH9_9PEZI</name>
<dbReference type="PANTHER" id="PTHR43591:SF14">
    <property type="entry name" value="METHYLTRANSFERASE"/>
    <property type="match status" value="1"/>
</dbReference>
<dbReference type="SUPFAM" id="SSF53335">
    <property type="entry name" value="S-adenosyl-L-methionine-dependent methyltransferases"/>
    <property type="match status" value="1"/>
</dbReference>
<dbReference type="PANTHER" id="PTHR43591">
    <property type="entry name" value="METHYLTRANSFERASE"/>
    <property type="match status" value="1"/>
</dbReference>
<dbReference type="OrthoDB" id="2013972at2759"/>
<dbReference type="InterPro" id="IPR029063">
    <property type="entry name" value="SAM-dependent_MTases_sf"/>
</dbReference>
<evidence type="ECO:0000256" key="1">
    <source>
        <dbReference type="SAM" id="MobiDB-lite"/>
    </source>
</evidence>
<feature type="compositionally biased region" description="Polar residues" evidence="1">
    <location>
        <begin position="12"/>
        <end position="31"/>
    </location>
</feature>
<dbReference type="GO" id="GO:0032259">
    <property type="term" value="P:methylation"/>
    <property type="evidence" value="ECO:0007669"/>
    <property type="project" value="UniProtKB-KW"/>
</dbReference>
<dbReference type="Gene3D" id="3.40.50.150">
    <property type="entry name" value="Vaccinia Virus protein VP39"/>
    <property type="match status" value="1"/>
</dbReference>
<organism evidence="2 3">
    <name type="scientific">Tothia fuscella</name>
    <dbReference type="NCBI Taxonomy" id="1048955"/>
    <lineage>
        <taxon>Eukaryota</taxon>
        <taxon>Fungi</taxon>
        <taxon>Dikarya</taxon>
        <taxon>Ascomycota</taxon>
        <taxon>Pezizomycotina</taxon>
        <taxon>Dothideomycetes</taxon>
        <taxon>Pleosporomycetidae</taxon>
        <taxon>Venturiales</taxon>
        <taxon>Cylindrosympodiaceae</taxon>
        <taxon>Tothia</taxon>
    </lineage>
</organism>
<dbReference type="Proteomes" id="UP000800235">
    <property type="component" value="Unassembled WGS sequence"/>
</dbReference>
<evidence type="ECO:0000313" key="3">
    <source>
        <dbReference type="Proteomes" id="UP000800235"/>
    </source>
</evidence>
<dbReference type="AlphaFoldDB" id="A0A9P4NMH9"/>
<keyword evidence="2" id="KW-0489">Methyltransferase</keyword>